<dbReference type="Proteomes" id="UP000328092">
    <property type="component" value="Unassembled WGS sequence"/>
</dbReference>
<dbReference type="AlphaFoldDB" id="A0A508SW66"/>
<dbReference type="RefSeq" id="WP_139857277.1">
    <property type="nucleotide sequence ID" value="NZ_CAADFC020000004.1"/>
</dbReference>
<accession>A0A508SW66</accession>
<dbReference type="SUPFAM" id="SSF103473">
    <property type="entry name" value="MFS general substrate transporter"/>
    <property type="match status" value="1"/>
</dbReference>
<dbReference type="InterPro" id="IPR036259">
    <property type="entry name" value="MFS_trans_sf"/>
</dbReference>
<keyword evidence="1 4" id="KW-0812">Transmembrane</keyword>
<evidence type="ECO:0000256" key="3">
    <source>
        <dbReference type="ARBA" id="ARBA00023136"/>
    </source>
</evidence>
<evidence type="ECO:0000256" key="2">
    <source>
        <dbReference type="ARBA" id="ARBA00022989"/>
    </source>
</evidence>
<name>A0A508SW66_9BRAD</name>
<dbReference type="InterPro" id="IPR020846">
    <property type="entry name" value="MFS_dom"/>
</dbReference>
<feature type="transmembrane region" description="Helical" evidence="4">
    <location>
        <begin position="307"/>
        <end position="328"/>
    </location>
</feature>
<keyword evidence="3 4" id="KW-0472">Membrane</keyword>
<keyword evidence="7" id="KW-1185">Reference proteome</keyword>
<feature type="transmembrane region" description="Helical" evidence="4">
    <location>
        <begin position="175"/>
        <end position="197"/>
    </location>
</feature>
<proteinExistence type="predicted"/>
<dbReference type="EMBL" id="CAADFC020000004">
    <property type="protein sequence ID" value="VIO65427.1"/>
    <property type="molecule type" value="Genomic_DNA"/>
</dbReference>
<evidence type="ECO:0000313" key="7">
    <source>
        <dbReference type="Proteomes" id="UP000328092"/>
    </source>
</evidence>
<evidence type="ECO:0000256" key="1">
    <source>
        <dbReference type="ARBA" id="ARBA00022692"/>
    </source>
</evidence>
<gene>
    <name evidence="6" type="primary">sauU_1</name>
    <name evidence="6" type="ORF">CI1B_05290</name>
</gene>
<evidence type="ECO:0000259" key="5">
    <source>
        <dbReference type="PROSITE" id="PS50850"/>
    </source>
</evidence>
<feature type="transmembrane region" description="Helical" evidence="4">
    <location>
        <begin position="250"/>
        <end position="271"/>
    </location>
</feature>
<feature type="transmembrane region" description="Helical" evidence="4">
    <location>
        <begin position="340"/>
        <end position="362"/>
    </location>
</feature>
<evidence type="ECO:0000256" key="4">
    <source>
        <dbReference type="SAM" id="Phobius"/>
    </source>
</evidence>
<dbReference type="PANTHER" id="PTHR43129">
    <property type="entry name" value="FOSMIDOMYCIN RESISTANCE PROTEIN"/>
    <property type="match status" value="1"/>
</dbReference>
<feature type="transmembrane region" description="Helical" evidence="4">
    <location>
        <begin position="368"/>
        <end position="390"/>
    </location>
</feature>
<dbReference type="PANTHER" id="PTHR43129:SF1">
    <property type="entry name" value="FOSMIDOMYCIN RESISTANCE PROTEIN"/>
    <property type="match status" value="1"/>
</dbReference>
<feature type="transmembrane region" description="Helical" evidence="4">
    <location>
        <begin position="283"/>
        <end position="301"/>
    </location>
</feature>
<keyword evidence="2 4" id="KW-1133">Transmembrane helix</keyword>
<feature type="transmembrane region" description="Helical" evidence="4">
    <location>
        <begin position="86"/>
        <end position="116"/>
    </location>
</feature>
<feature type="domain" description="Major facilitator superfamily (MFS) profile" evidence="5">
    <location>
        <begin position="20"/>
        <end position="391"/>
    </location>
</feature>
<dbReference type="GO" id="GO:0005886">
    <property type="term" value="C:plasma membrane"/>
    <property type="evidence" value="ECO:0007669"/>
    <property type="project" value="TreeGrafter"/>
</dbReference>
<evidence type="ECO:0000313" key="6">
    <source>
        <dbReference type="EMBL" id="VIO65427.1"/>
    </source>
</evidence>
<reference evidence="6" key="1">
    <citation type="submission" date="2019-02" db="EMBL/GenBank/DDBJ databases">
        <authorList>
            <person name="Pothier F.J."/>
        </authorList>
    </citation>
    <scope>NUCLEOTIDE SEQUENCE</scope>
    <source>
        <strain evidence="6">CI-1B</strain>
    </source>
</reference>
<dbReference type="Pfam" id="PF07690">
    <property type="entry name" value="MFS_1"/>
    <property type="match status" value="2"/>
</dbReference>
<feature type="transmembrane region" description="Helical" evidence="4">
    <location>
        <begin position="218"/>
        <end position="244"/>
    </location>
</feature>
<dbReference type="InterPro" id="IPR011701">
    <property type="entry name" value="MFS"/>
</dbReference>
<sequence>MSVSVGVETSRPERARATRTLTVTGLNHALHDGYTDLIYVLLPVWQAEFGLSYGLLALLRGLYAGAMAGLQIPVGRVAERIDGKIILIAGTALAALGYVLAGLSGGIVGLGLALALSGAGSSTQHPIASAAVSRAYGTAARGPLGIYNFTGDLGKAAIPALTSILLVIMSWRHTLLVLAFMGLLVAVCIALWMPSIGKGAERKTTAAARHDNVNRGGFPWLLAIGILDTAVRMGFLTFLPFLLLDKGGSLPINGLALALVFIGGAAGKFTCGWLGERVGTLRTVLLTEGGTAALIVAVLALPLVPAIVLLPLLGVMLNGTSSVLYGTVPELTPPHRTERAFALFYTGTIGSGAVAPVLYGVLGDALGPVLATVATAITALVICPLAVALARHLRDDSTTA</sequence>
<comment type="caution">
    <text evidence="6">The sequence shown here is derived from an EMBL/GenBank/DDBJ whole genome shotgun (WGS) entry which is preliminary data.</text>
</comment>
<dbReference type="OrthoDB" id="8894129at2"/>
<dbReference type="GO" id="GO:0022857">
    <property type="term" value="F:transmembrane transporter activity"/>
    <property type="evidence" value="ECO:0007669"/>
    <property type="project" value="InterPro"/>
</dbReference>
<protein>
    <submittedName>
        <fullName evidence="6">Sulfoacetate transporter SauU</fullName>
    </submittedName>
</protein>
<dbReference type="Gene3D" id="1.20.1250.20">
    <property type="entry name" value="MFS general substrate transporter like domains"/>
    <property type="match status" value="1"/>
</dbReference>
<dbReference type="PROSITE" id="PS50850">
    <property type="entry name" value="MFS"/>
    <property type="match status" value="1"/>
</dbReference>
<organism evidence="6 7">
    <name type="scientific">Bradyrhizobium ivorense</name>
    <dbReference type="NCBI Taxonomy" id="2511166"/>
    <lineage>
        <taxon>Bacteria</taxon>
        <taxon>Pseudomonadati</taxon>
        <taxon>Pseudomonadota</taxon>
        <taxon>Alphaproteobacteria</taxon>
        <taxon>Hyphomicrobiales</taxon>
        <taxon>Nitrobacteraceae</taxon>
        <taxon>Bradyrhizobium</taxon>
    </lineage>
</organism>